<keyword evidence="9" id="KW-1185">Reference proteome</keyword>
<protein>
    <submittedName>
        <fullName evidence="8">S-layer homology domain-containing protein</fullName>
    </submittedName>
</protein>
<sequence>MRNSIIQRAKKGLAGLVAATLLASVLPMTSFAADDVPTAPSYAILGSKVEAKLMSVQASPYPAGEARVVTKDGTEGWELTTDEWPGFIRVNVDDAYIFGGSNRVEVDVKYFDESAEDGVMGKFTIAYNSVDAIWKEAETVQLTGTNKWLVHKFILEDAKFANESEGNDFRVAYWAQSMGKSPKPITIGSIAVEKLKNSVTAPSYAILGSKVEKKLMSVEAFPYNDVAKVATKAGREGWELTPDEWPGFIRVNVDDSYIFGGNNRVEVDVEYFDESSDDGVPGKFTIAYNSVEATFKEAETVQLTGTNKWLVHKFVLEDAKFANESEGNDFRVAYWAQSMGKSPKPVVIGSISVEKLKRVSMTGTSDKVGNIFDVNEDPTINLEFVNEYDQPDTLAVDYQVFDAAYGRLLKTGSVSVEAAPNSVKTIEKLKLDIKDKGVYTLLIDAKDADGSTNIHQDIPFSIIQKLDPSNTLPNSVFGAQTHLAWGGIYNAEKIAPLFKDIGAKYARDEYYWSSVETTKGVYTFPEGYDHYIDTEIQNGIVPLIELNFGNNFYDGGKAPHTPEAVAAYANYCRAVVAHLKGKVKYFEIWNEWNGSFGNGLGVSEYYTLLKEAYKAIKEANPDAVVLGGAVAASDYGWLESLLKAGGGDYMDVISFHPYTNAGPEGAKFAETMVRVKESFKKLGFDKPMWATEIGWSSGNHTEVEQAAFATQIKTLVLSIPGVLDKVLWYDSLNDGMDKSDYESNFGLLSQRGPYSAKPAYVALSANENLLGDASFVKEYKLDDNIRILKFHSTARGKDILALWTKNKPQTIGLNLGTDTFKTVDLFGNETDTTAAQNILSTTLTGTPVYYVGSFSDQLSLATPSFKAQSDEINVAAGDTVTVNISRSAAAAAMSGKYSVSMPAGWTLAEDGSFKEGQSVDTLTFTVPADYANDSDTIAIIANDSSGSKVGDVKINVKKVIPIVVSVTANPVNPADPSKKWELLVEIQNNYSKLALSAGTLSVTEPVGWADTQAVPYDAINPSESRVIKLPIPDGAIKEGTHVKLNVQPDSGDAIVIDQIINDLSVATYAQASVTVDGNITEEEWDNAQTKTIDQASQVEGIADWGGPSDLSAKFRTKWDEEYLYLAIQATDNVHNQPYTDGSTWQADGIQLAIDPGRIYGSGSRGYNEIGFALNNDGTVQKYRWIAVPGQFSGAFDDMKVAIKRDEDEKQTNYEVAIPWAEIMPEGMTAKSGTDIGFSFLINDSDGGARRGWIQYMGGIGGDKNPKYLADLVLKGVPAVTGINLTSDAADASIAAGESFRLTAALDPADAAIKSVVFTSGDDKVASVSDVVYDAATGTTSAKITGLKAGDGVITATAGDGGAKAEYRFVVKEATDPGTGGDEAPGKVSAVNVASSDGKLTLTWDDPTDEDLAYVRIAGESADGKPIAVRQVNAGVRRAELDGLTNGVNYRLKLTAVDAVGHESEAVSVEGTPTAPYIPSNPPASPTPDPSKPVVDSRGLTVEAKSDASGLASAAFSAADLEGAIKALGGSELRIAVKPDTGASGVRVALPADALLTASSAGTLSSIVIDNGLAPVTLDAKWLATQAKAGETVTLTVAKADTSKLPQTIQDQLAGRPVYDFKLEVGGRRVEQFGKSGVVRVAVPYSLSAGQQAGQVVVYSIDDEGRLTPVVNSRYDSATGTVRFAPAHFSLYAVSYAKTLFNDLQHYAWAIPAVEALAARGAVRGDGNGTFRPNGIVTRAEFVTMLANTFGLASEAGSDAPTFTDVAAGQWYSDTVASAAKLGIVTGRADGSFGLDAPITRQEMAAMLYRAASQLKLDLNASSAAQAAAFTDADAIAPYARDAAAAMQRAGILQGTGAGAFAPAASTTRAQAATAIYRLFERQ</sequence>
<dbReference type="CDD" id="cd09621">
    <property type="entry name" value="CBM9_like_5"/>
    <property type="match status" value="1"/>
</dbReference>
<dbReference type="SUPFAM" id="SSF51445">
    <property type="entry name" value="(Trans)glycosidases"/>
    <property type="match status" value="1"/>
</dbReference>
<dbReference type="Gene3D" id="2.60.40.1080">
    <property type="match status" value="1"/>
</dbReference>
<dbReference type="SUPFAM" id="SSF49344">
    <property type="entry name" value="CBD9-like"/>
    <property type="match status" value="1"/>
</dbReference>
<organism evidence="8 9">
    <name type="scientific">Cohnella hashimotonis</name>
    <dbReference type="NCBI Taxonomy" id="2826895"/>
    <lineage>
        <taxon>Bacteria</taxon>
        <taxon>Bacillati</taxon>
        <taxon>Bacillota</taxon>
        <taxon>Bacilli</taxon>
        <taxon>Bacillales</taxon>
        <taxon>Paenibacillaceae</taxon>
        <taxon>Cohnella</taxon>
    </lineage>
</organism>
<dbReference type="Pfam" id="PF06452">
    <property type="entry name" value="CBM9_1"/>
    <property type="match status" value="1"/>
</dbReference>
<evidence type="ECO:0000256" key="2">
    <source>
        <dbReference type="ARBA" id="ARBA00022801"/>
    </source>
</evidence>
<gene>
    <name evidence="8" type="ORF">KB449_30110</name>
</gene>
<evidence type="ECO:0000313" key="8">
    <source>
        <dbReference type="EMBL" id="MDI4649229.1"/>
    </source>
</evidence>
<dbReference type="InterPro" id="IPR003961">
    <property type="entry name" value="FN3_dom"/>
</dbReference>
<dbReference type="InterPro" id="IPR032527">
    <property type="entry name" value="DUF4959"/>
</dbReference>
<dbReference type="Gene3D" id="2.60.40.1190">
    <property type="match status" value="1"/>
</dbReference>
<dbReference type="Proteomes" id="UP001161691">
    <property type="component" value="Unassembled WGS sequence"/>
</dbReference>
<dbReference type="Gene3D" id="3.20.20.80">
    <property type="entry name" value="Glycosidases"/>
    <property type="match status" value="1"/>
</dbReference>
<dbReference type="InterPro" id="IPR036116">
    <property type="entry name" value="FN3_sf"/>
</dbReference>
<dbReference type="SMART" id="SM00060">
    <property type="entry name" value="FN3"/>
    <property type="match status" value="1"/>
</dbReference>
<feature type="compositionally biased region" description="Pro residues" evidence="4">
    <location>
        <begin position="1478"/>
        <end position="1490"/>
    </location>
</feature>
<name>A0ABT6TR83_9BACL</name>
<dbReference type="RefSeq" id="WP_282911885.1">
    <property type="nucleotide sequence ID" value="NZ_JAGRPV010000001.1"/>
</dbReference>
<dbReference type="Pfam" id="PF01229">
    <property type="entry name" value="Glyco_hydro_39"/>
    <property type="match status" value="1"/>
</dbReference>
<evidence type="ECO:0000259" key="7">
    <source>
        <dbReference type="PROSITE" id="PS51272"/>
    </source>
</evidence>
<dbReference type="PROSITE" id="PS50853">
    <property type="entry name" value="FN3"/>
    <property type="match status" value="1"/>
</dbReference>
<keyword evidence="5" id="KW-0732">Signal</keyword>
<accession>A0ABT6TR83</accession>
<dbReference type="InterPro" id="IPR017853">
    <property type="entry name" value="GH"/>
</dbReference>
<feature type="domain" description="SLH" evidence="7">
    <location>
        <begin position="1696"/>
        <end position="1757"/>
    </location>
</feature>
<feature type="domain" description="SLH" evidence="7">
    <location>
        <begin position="1758"/>
        <end position="1821"/>
    </location>
</feature>
<dbReference type="PANTHER" id="PTHR12631">
    <property type="entry name" value="ALPHA-L-IDURONIDASE"/>
    <property type="match status" value="1"/>
</dbReference>
<comment type="caution">
    <text evidence="8">The sequence shown here is derived from an EMBL/GenBank/DDBJ whole genome shotgun (WGS) entry which is preliminary data.</text>
</comment>
<feature type="region of interest" description="Disordered" evidence="4">
    <location>
        <begin position="1465"/>
        <end position="1494"/>
    </location>
</feature>
<dbReference type="InterPro" id="IPR010502">
    <property type="entry name" value="Carb-bd_dom_fam9"/>
</dbReference>
<feature type="domain" description="SLH" evidence="7">
    <location>
        <begin position="1826"/>
        <end position="1882"/>
    </location>
</feature>
<evidence type="ECO:0000256" key="1">
    <source>
        <dbReference type="ARBA" id="ARBA00008875"/>
    </source>
</evidence>
<dbReference type="Pfam" id="PF00395">
    <property type="entry name" value="SLH"/>
    <property type="match status" value="3"/>
</dbReference>
<dbReference type="SUPFAM" id="SSF49265">
    <property type="entry name" value="Fibronectin type III"/>
    <property type="match status" value="1"/>
</dbReference>
<dbReference type="PANTHER" id="PTHR12631:SF10">
    <property type="entry name" value="BETA-XYLOSIDASE-LIKE PROTEIN-RELATED"/>
    <property type="match status" value="1"/>
</dbReference>
<comment type="similarity">
    <text evidence="1">Belongs to the glycosyl hydrolase 39 family.</text>
</comment>
<dbReference type="PROSITE" id="PS51272">
    <property type="entry name" value="SLH"/>
    <property type="match status" value="3"/>
</dbReference>
<dbReference type="Pfam" id="PF16323">
    <property type="entry name" value="DUF4959"/>
    <property type="match status" value="1"/>
</dbReference>
<dbReference type="InterPro" id="IPR051923">
    <property type="entry name" value="Glycosyl_Hydrolase_39"/>
</dbReference>
<evidence type="ECO:0000313" key="9">
    <source>
        <dbReference type="Proteomes" id="UP001161691"/>
    </source>
</evidence>
<dbReference type="Gene3D" id="2.60.40.10">
    <property type="entry name" value="Immunoglobulins"/>
    <property type="match status" value="1"/>
</dbReference>
<dbReference type="EMBL" id="JAGRPV010000001">
    <property type="protein sequence ID" value="MDI4649229.1"/>
    <property type="molecule type" value="Genomic_DNA"/>
</dbReference>
<dbReference type="InterPro" id="IPR008964">
    <property type="entry name" value="Invasin/intimin_cell_adhesion"/>
</dbReference>
<dbReference type="InterPro" id="IPR013783">
    <property type="entry name" value="Ig-like_fold"/>
</dbReference>
<dbReference type="CDD" id="cd00063">
    <property type="entry name" value="FN3"/>
    <property type="match status" value="1"/>
</dbReference>
<dbReference type="Pfam" id="PF02368">
    <property type="entry name" value="Big_2"/>
    <property type="match status" value="1"/>
</dbReference>
<dbReference type="InterPro" id="IPR003343">
    <property type="entry name" value="Big_2"/>
</dbReference>
<proteinExistence type="inferred from homology"/>
<feature type="chain" id="PRO_5045801282" evidence="5">
    <location>
        <begin position="33"/>
        <end position="1882"/>
    </location>
</feature>
<evidence type="ECO:0000256" key="3">
    <source>
        <dbReference type="ARBA" id="ARBA00023295"/>
    </source>
</evidence>
<evidence type="ECO:0000256" key="5">
    <source>
        <dbReference type="SAM" id="SignalP"/>
    </source>
</evidence>
<dbReference type="SUPFAM" id="SSF49373">
    <property type="entry name" value="Invasin/intimin cell-adhesion fragments"/>
    <property type="match status" value="1"/>
</dbReference>
<evidence type="ECO:0000259" key="6">
    <source>
        <dbReference type="PROSITE" id="PS50853"/>
    </source>
</evidence>
<feature type="domain" description="Fibronectin type-III" evidence="6">
    <location>
        <begin position="1383"/>
        <end position="1474"/>
    </location>
</feature>
<feature type="signal peptide" evidence="5">
    <location>
        <begin position="1"/>
        <end position="32"/>
    </location>
</feature>
<keyword evidence="3" id="KW-0326">Glycosidase</keyword>
<reference evidence="8" key="1">
    <citation type="submission" date="2023-04" db="EMBL/GenBank/DDBJ databases">
        <title>Comparative genomic analysis of Cohnella hashimotonis sp. nov., isolated from the International Space Station.</title>
        <authorList>
            <person name="Venkateswaran K."/>
            <person name="Simpson A."/>
        </authorList>
    </citation>
    <scope>NUCLEOTIDE SEQUENCE</scope>
    <source>
        <strain evidence="8">F6_2S_P_1</strain>
    </source>
</reference>
<dbReference type="InterPro" id="IPR001119">
    <property type="entry name" value="SLH_dom"/>
</dbReference>
<dbReference type="SMART" id="SM00635">
    <property type="entry name" value="BID_2"/>
    <property type="match status" value="1"/>
</dbReference>
<keyword evidence="2" id="KW-0378">Hydrolase</keyword>
<dbReference type="InterPro" id="IPR049166">
    <property type="entry name" value="GH39_cat"/>
</dbReference>
<evidence type="ECO:0000256" key="4">
    <source>
        <dbReference type="SAM" id="MobiDB-lite"/>
    </source>
</evidence>